<feature type="region of interest" description="Disordered" evidence="2">
    <location>
        <begin position="1017"/>
        <end position="1037"/>
    </location>
</feature>
<dbReference type="GO" id="GO:0016020">
    <property type="term" value="C:membrane"/>
    <property type="evidence" value="ECO:0007669"/>
    <property type="project" value="TreeGrafter"/>
</dbReference>
<evidence type="ECO:0000256" key="2">
    <source>
        <dbReference type="SAM" id="MobiDB-lite"/>
    </source>
</evidence>
<feature type="transmembrane region" description="Helical" evidence="3">
    <location>
        <begin position="976"/>
        <end position="1003"/>
    </location>
</feature>
<keyword evidence="3" id="KW-1133">Transmembrane helix</keyword>
<reference evidence="5" key="1">
    <citation type="submission" date="2021-07" db="EMBL/GenBank/DDBJ databases">
        <authorList>
            <person name="Catto M.A."/>
            <person name="Jacobson A."/>
            <person name="Kennedy G."/>
            <person name="Labadie P."/>
            <person name="Hunt B.G."/>
            <person name="Srinivasan R."/>
        </authorList>
    </citation>
    <scope>NUCLEOTIDE SEQUENCE</scope>
    <source>
        <strain evidence="5">PL_HMW_Pooled</strain>
        <tissue evidence="5">Head</tissue>
    </source>
</reference>
<dbReference type="PANTHER" id="PTHR10796:SF130">
    <property type="entry name" value="PATCHED DOMAIN-CONTAINING PROTEIN 3-LIKE PROTEIN"/>
    <property type="match status" value="1"/>
</dbReference>
<dbReference type="PANTHER" id="PTHR10796">
    <property type="entry name" value="PATCHED-RELATED"/>
    <property type="match status" value="1"/>
</dbReference>
<feature type="transmembrane region" description="Helical" evidence="3">
    <location>
        <begin position="534"/>
        <end position="556"/>
    </location>
</feature>
<evidence type="ECO:0000313" key="5">
    <source>
        <dbReference type="EMBL" id="KAK3928566.1"/>
    </source>
</evidence>
<sequence>MNPDENPLENHEANNNGAQIVDAEAADGANHANDVVGEEDAVNPFLLGGIEMVNQEIQDQVGMELMEPDLVDNIVVNNPQISGQPQPSARVFRMQYNCMSGFIGLIEASFDRHGQIMATHPKRCIIVSMLIILVSLNGLIFFRQEKNPLNLWIPQHSDFYSETKWLMEEFGNGLRVQTILITAPDVLQPAVMNQLLNIHLKLVNSSLSPSWQDVCFKVPIISFNLQESRKRRNVEGGEEGPEGSSFKMTTPKAKQQTLQLMMTDENFDPSLILGREFYCNIVSSFPSGCLSQSIVDIWKFNVDQVNNLTKAKIIADLNSTNFSPTLGHPFEFSSLLGGIDYDENGVIISAKALMVMYMVHINFSTVDMDVAGNDGGTADWANGPGLEWESNFLRILSEFSETVSGFELYYEAGRSFGDISAAGMFQDMDKLVIGVILMLIYIQAQQTRASCVTSRMIPAMVGLFSIGIAFLMTIAICSAINIPYGPVHTSLPFLLLGIGVDDMFVISSCWNALPIEDKISSIPVRMGLTLRHAGLSISVTSATDVVAFLIGSLTALPSLSSFCLYAALGILITYILQITLYVIALALDQKRIEAGRNFLIPCIKQATPKLLDMEYIPHSSKTLNYIYSKFIITNYGKKIIIAISGLLLATSMYGTAHLRQNFKTEWFLDDDSYLYKFLERRNEYFPDIGSEAGFYFGQLEYNKELQNIGNLVENLKQQNDTVAKVYEWWSGFQRYVAVHNNKDIRTDILSDQDFKQSLSDFLFSPTGARYQKNFKFSEILVCGKPAPNITVSYIEFHFKKFKDSPSSVIAMNKVKSMVLAANLTTGDQVAFAWSKAFANWVTDEIILQELSRNLSLAAVAVAVTTLIFLGSASAVCCVIFCAGMVLHTVMGVMYFWGMSIELVSTIGLVLAVGLTVDFTAHITSTFLRVGGSGDERAIFAVTYMGGAVLHGGVTTLLALSMLVFSRSYIFTAFFKIFLLVILSGLFYGLLFLPVVLSVTRLPVYYVREINRRRNTDQSANAIEIPTPPDRPATGRGL</sequence>
<feature type="region of interest" description="Disordered" evidence="2">
    <location>
        <begin position="231"/>
        <end position="250"/>
    </location>
</feature>
<comment type="similarity">
    <text evidence="1">Belongs to the patched family.</text>
</comment>
<dbReference type="Proteomes" id="UP001219518">
    <property type="component" value="Unassembled WGS sequence"/>
</dbReference>
<accession>A0AAE1LQ71</accession>
<evidence type="ECO:0000256" key="3">
    <source>
        <dbReference type="SAM" id="Phobius"/>
    </source>
</evidence>
<proteinExistence type="inferred from homology"/>
<evidence type="ECO:0000313" key="6">
    <source>
        <dbReference type="Proteomes" id="UP001219518"/>
    </source>
</evidence>
<dbReference type="EMBL" id="JAHWGI010001337">
    <property type="protein sequence ID" value="KAK3928566.1"/>
    <property type="molecule type" value="Genomic_DNA"/>
</dbReference>
<dbReference type="InterPro" id="IPR000731">
    <property type="entry name" value="SSD"/>
</dbReference>
<feature type="transmembrane region" description="Helical" evidence="3">
    <location>
        <begin position="493"/>
        <end position="513"/>
    </location>
</feature>
<feature type="transmembrane region" description="Helical" evidence="3">
    <location>
        <begin position="854"/>
        <end position="887"/>
    </location>
</feature>
<dbReference type="PROSITE" id="PS50156">
    <property type="entry name" value="SSD"/>
    <property type="match status" value="1"/>
</dbReference>
<keyword evidence="3" id="KW-0472">Membrane</keyword>
<gene>
    <name evidence="5" type="ORF">KUF71_016813</name>
</gene>
<keyword evidence="6" id="KW-1185">Reference proteome</keyword>
<dbReference type="SUPFAM" id="SSF82866">
    <property type="entry name" value="Multidrug efflux transporter AcrB transmembrane domain"/>
    <property type="match status" value="2"/>
</dbReference>
<keyword evidence="3" id="KW-0812">Transmembrane</keyword>
<feature type="transmembrane region" description="Helical" evidence="3">
    <location>
        <begin position="124"/>
        <end position="142"/>
    </location>
</feature>
<reference evidence="5" key="2">
    <citation type="journal article" date="2023" name="BMC Genomics">
        <title>Pest status, molecular evolution, and epigenetic factors derived from the genome assembly of Frankliniella fusca, a thysanopteran phytovirus vector.</title>
        <authorList>
            <person name="Catto M.A."/>
            <person name="Labadie P.E."/>
            <person name="Jacobson A.L."/>
            <person name="Kennedy G.G."/>
            <person name="Srinivasan R."/>
            <person name="Hunt B.G."/>
        </authorList>
    </citation>
    <scope>NUCLEOTIDE SEQUENCE</scope>
    <source>
        <strain evidence="5">PL_HMW_Pooled</strain>
    </source>
</reference>
<feature type="domain" description="SSD" evidence="4">
    <location>
        <begin position="427"/>
        <end position="587"/>
    </location>
</feature>
<dbReference type="InterPro" id="IPR051697">
    <property type="entry name" value="Patched_domain-protein"/>
</dbReference>
<dbReference type="AlphaFoldDB" id="A0AAE1LQ71"/>
<dbReference type="Pfam" id="PF12349">
    <property type="entry name" value="Sterol-sensing"/>
    <property type="match status" value="1"/>
</dbReference>
<comment type="caution">
    <text evidence="5">The sequence shown here is derived from an EMBL/GenBank/DDBJ whole genome shotgun (WGS) entry which is preliminary data.</text>
</comment>
<feature type="transmembrane region" description="Helical" evidence="3">
    <location>
        <begin position="893"/>
        <end position="916"/>
    </location>
</feature>
<name>A0AAE1LQ71_9NEOP</name>
<evidence type="ECO:0000256" key="1">
    <source>
        <dbReference type="ARBA" id="ARBA00005585"/>
    </source>
</evidence>
<protein>
    <submittedName>
        <fullName evidence="5">Patched domain-containing protein 3</fullName>
    </submittedName>
</protein>
<feature type="transmembrane region" description="Helical" evidence="3">
    <location>
        <begin position="456"/>
        <end position="481"/>
    </location>
</feature>
<feature type="transmembrane region" description="Helical" evidence="3">
    <location>
        <begin position="937"/>
        <end position="964"/>
    </location>
</feature>
<evidence type="ECO:0000259" key="4">
    <source>
        <dbReference type="PROSITE" id="PS50156"/>
    </source>
</evidence>
<feature type="transmembrane region" description="Helical" evidence="3">
    <location>
        <begin position="562"/>
        <end position="587"/>
    </location>
</feature>
<dbReference type="InterPro" id="IPR053958">
    <property type="entry name" value="HMGCR/SNAP/NPC1-like_SSD"/>
</dbReference>
<dbReference type="Gene3D" id="1.20.1640.10">
    <property type="entry name" value="Multidrug efflux transporter AcrB transmembrane domain"/>
    <property type="match status" value="2"/>
</dbReference>
<organism evidence="5 6">
    <name type="scientific">Frankliniella fusca</name>
    <dbReference type="NCBI Taxonomy" id="407009"/>
    <lineage>
        <taxon>Eukaryota</taxon>
        <taxon>Metazoa</taxon>
        <taxon>Ecdysozoa</taxon>
        <taxon>Arthropoda</taxon>
        <taxon>Hexapoda</taxon>
        <taxon>Insecta</taxon>
        <taxon>Pterygota</taxon>
        <taxon>Neoptera</taxon>
        <taxon>Paraneoptera</taxon>
        <taxon>Thysanoptera</taxon>
        <taxon>Terebrantia</taxon>
        <taxon>Thripoidea</taxon>
        <taxon>Thripidae</taxon>
        <taxon>Frankliniella</taxon>
    </lineage>
</organism>